<keyword evidence="2" id="KW-1185">Reference proteome</keyword>
<evidence type="ECO:0000313" key="1">
    <source>
        <dbReference type="EMBL" id="MFM9327301.1"/>
    </source>
</evidence>
<dbReference type="Proteomes" id="UP001631969">
    <property type="component" value="Unassembled WGS sequence"/>
</dbReference>
<gene>
    <name evidence="1" type="ORF">ACI1P1_03210</name>
</gene>
<dbReference type="EMBL" id="JBJURJ010000002">
    <property type="protein sequence ID" value="MFM9327301.1"/>
    <property type="molecule type" value="Genomic_DNA"/>
</dbReference>
<name>A0ACC7NUD2_9BACL</name>
<evidence type="ECO:0000313" key="2">
    <source>
        <dbReference type="Proteomes" id="UP001631969"/>
    </source>
</evidence>
<reference evidence="1" key="1">
    <citation type="submission" date="2024-12" db="EMBL/GenBank/DDBJ databases">
        <authorList>
            <person name="Wu N."/>
        </authorList>
    </citation>
    <scope>NUCLEOTIDE SEQUENCE</scope>
    <source>
        <strain evidence="1">P15</strain>
    </source>
</reference>
<proteinExistence type="predicted"/>
<accession>A0ACC7NUD2</accession>
<sequence length="128" mass="13232">MNFKQVGQVGSGSPMLRGLFFAFAVMALGALAASVAVTAGDQGEEVLPVYAWIIHGLSVLAGSFASGRRSGVKGWYHGGLLGLLYSIIVLIIGFLSFDKGMDWSVALFAAAAFMVGAVGGIFGVNTKK</sequence>
<protein>
    <submittedName>
        <fullName evidence="1">TIGR04086 family membrane protein</fullName>
    </submittedName>
</protein>
<comment type="caution">
    <text evidence="1">The sequence shown here is derived from an EMBL/GenBank/DDBJ whole genome shotgun (WGS) entry which is preliminary data.</text>
</comment>
<organism evidence="1 2">
    <name type="scientific">Paenibacillus mesotrionivorans</name>
    <dbReference type="NCBI Taxonomy" id="3160968"/>
    <lineage>
        <taxon>Bacteria</taxon>
        <taxon>Bacillati</taxon>
        <taxon>Bacillota</taxon>
        <taxon>Bacilli</taxon>
        <taxon>Bacillales</taxon>
        <taxon>Paenibacillaceae</taxon>
        <taxon>Paenibacillus</taxon>
    </lineage>
</organism>